<proteinExistence type="predicted"/>
<evidence type="ECO:0000313" key="2">
    <source>
        <dbReference type="Proteomes" id="UP000238296"/>
    </source>
</evidence>
<dbReference type="Proteomes" id="UP000238296">
    <property type="component" value="Unassembled WGS sequence"/>
</dbReference>
<name>A0A2S8BQD8_9MYCO</name>
<evidence type="ECO:0000313" key="1">
    <source>
        <dbReference type="EMBL" id="PQM48836.1"/>
    </source>
</evidence>
<sequence length="57" mass="5966">MSASASSTSRNRAVCSATRRASGSPVRRAQCAYTRSNSALSYSIFSKCGTTQALSTL</sequence>
<reference evidence="1 2" key="1">
    <citation type="journal article" date="2017" name="Int. J. Syst. Evol. Microbiol.">
        <title>Mycobacterium talmoniae sp. nov., a slowly growing mycobacterium isolated from human respiratory samples.</title>
        <authorList>
            <person name="Davidson R.M."/>
            <person name="DeGroote M.A."/>
            <person name="Marola J.L."/>
            <person name="Buss S."/>
            <person name="Jones V."/>
            <person name="McNeil M.R."/>
            <person name="Freifeld A.G."/>
            <person name="Elaine Epperson L."/>
            <person name="Hasan N.A."/>
            <person name="Jackson M."/>
            <person name="Iwen P.C."/>
            <person name="Salfinger M."/>
            <person name="Strong M."/>
        </authorList>
    </citation>
    <scope>NUCLEOTIDE SEQUENCE [LARGE SCALE GENOMIC DNA]</scope>
    <source>
        <strain evidence="1 2">ATCC BAA-2683</strain>
    </source>
</reference>
<dbReference type="EMBL" id="PPEA01000135">
    <property type="protein sequence ID" value="PQM48836.1"/>
    <property type="molecule type" value="Genomic_DNA"/>
</dbReference>
<protein>
    <submittedName>
        <fullName evidence="1">Uncharacterized protein</fullName>
    </submittedName>
</protein>
<organism evidence="1 2">
    <name type="scientific">Mycobacterium talmoniae</name>
    <dbReference type="NCBI Taxonomy" id="1858794"/>
    <lineage>
        <taxon>Bacteria</taxon>
        <taxon>Bacillati</taxon>
        <taxon>Actinomycetota</taxon>
        <taxon>Actinomycetes</taxon>
        <taxon>Mycobacteriales</taxon>
        <taxon>Mycobacteriaceae</taxon>
        <taxon>Mycobacterium</taxon>
    </lineage>
</organism>
<gene>
    <name evidence="1" type="ORF">C1Y40_00948</name>
</gene>
<comment type="caution">
    <text evidence="1">The sequence shown here is derived from an EMBL/GenBank/DDBJ whole genome shotgun (WGS) entry which is preliminary data.</text>
</comment>
<accession>A0A2S8BQD8</accession>
<dbReference type="AlphaFoldDB" id="A0A2S8BQD8"/>